<comment type="similarity">
    <text evidence="4">Belongs to the glycosyl hydrolase 18 family. Chitinase class II subfamily.</text>
</comment>
<protein>
    <recommendedName>
        <fullName evidence="17">Chitotriosidase-1</fullName>
        <ecNumber evidence="6">3.2.1.14</ecNumber>
    </recommendedName>
    <alternativeName>
        <fullName evidence="18">Chitinase-1</fullName>
    </alternativeName>
</protein>
<evidence type="ECO:0000256" key="18">
    <source>
        <dbReference type="ARBA" id="ARBA00076480"/>
    </source>
</evidence>
<dbReference type="InterPro" id="IPR011583">
    <property type="entry name" value="Chitinase_II/V-like_cat"/>
</dbReference>
<dbReference type="PROSITE" id="PS01095">
    <property type="entry name" value="GH18_1"/>
    <property type="match status" value="1"/>
</dbReference>
<dbReference type="SUPFAM" id="SSF51445">
    <property type="entry name" value="(Trans)glycosidases"/>
    <property type="match status" value="1"/>
</dbReference>
<keyword evidence="13" id="KW-0458">Lysosome</keyword>
<evidence type="ECO:0000256" key="2">
    <source>
        <dbReference type="ARBA" id="ARBA00004371"/>
    </source>
</evidence>
<comment type="catalytic activity">
    <reaction evidence="1">
        <text>Random endo-hydrolysis of N-acetyl-beta-D-glucosaminide (1-&gt;4)-beta-linkages in chitin and chitodextrins.</text>
        <dbReference type="EC" id="3.2.1.14"/>
    </reaction>
</comment>
<evidence type="ECO:0000256" key="8">
    <source>
        <dbReference type="ARBA" id="ARBA00022669"/>
    </source>
</evidence>
<evidence type="ECO:0000256" key="12">
    <source>
        <dbReference type="ARBA" id="ARBA00023157"/>
    </source>
</evidence>
<dbReference type="FunFam" id="3.20.20.80:FF:000081">
    <property type="entry name" value="Chitinase 1"/>
    <property type="match status" value="1"/>
</dbReference>
<name>A0A4U1F4U7_MONMO</name>
<keyword evidence="15" id="KW-0326">Glycosidase</keyword>
<organism evidence="21 22">
    <name type="scientific">Monodon monoceros</name>
    <name type="common">Narwhal</name>
    <name type="synonym">Ceratodon monodon</name>
    <dbReference type="NCBI Taxonomy" id="40151"/>
    <lineage>
        <taxon>Eukaryota</taxon>
        <taxon>Metazoa</taxon>
        <taxon>Chordata</taxon>
        <taxon>Craniata</taxon>
        <taxon>Vertebrata</taxon>
        <taxon>Euteleostomi</taxon>
        <taxon>Mammalia</taxon>
        <taxon>Eutheria</taxon>
        <taxon>Laurasiatheria</taxon>
        <taxon>Artiodactyla</taxon>
        <taxon>Whippomorpha</taxon>
        <taxon>Cetacea</taxon>
        <taxon>Odontoceti</taxon>
        <taxon>Monodontidae</taxon>
        <taxon>Monodon</taxon>
    </lineage>
</organism>
<dbReference type="InterPro" id="IPR001223">
    <property type="entry name" value="Glyco_hydro18_cat"/>
</dbReference>
<evidence type="ECO:0000256" key="4">
    <source>
        <dbReference type="ARBA" id="ARBA00009121"/>
    </source>
</evidence>
<sequence>SAAKLVCYFTNWAQYRQGAARFLPKDVDPKLCTHLIYAFAGMNNHQLSSVAWNAETLYKEFNSLKKMNPKLKTLLATGGWNFGTQKFVDMVAIANNRQTFVNPAIRFLCKYGVDGLDLDWEYTGSRGSPPSDKQCFIALGQDLANAFQQEAQASGKAHLLPSTAVPAGPHCTKVGYEGDNIALNLEFLSFMAYDFHGSWEKNTGHNRPRPPTRDRERAGPWPNSMCLKAKKISPDIPPSPPGLCHAMVAAERDPCQQTDPWHAHLWMILYPGLFVGHWNGNISASSLLTTGRRSALGRGLMSEHRIKDQKVPYAFQSSQWVGFDDVESFKVKVSYLKQTGLGGVMVWTLNMDDFAGFFCNQGQYPLIKMLLLELSRPYMSSGPPEPEVPAPGQLSEPEYGSSLGQDTFCQGKADGLYPNPLDWSSYYKLYRGVVVPAKLPEEPGVQLLLQMLHLELSLQGPFGPSTWARAQDHSIAHLPSSPWQLQSSFLCLSISKLSVLSLGFLLFCSSWAAYFT</sequence>
<keyword evidence="14" id="KW-0119">Carbohydrate metabolism</keyword>
<comment type="subcellular location">
    <subcellularLocation>
        <location evidence="2">Lysosome</location>
    </subcellularLocation>
    <subcellularLocation>
        <location evidence="3">Secreted</location>
    </subcellularLocation>
</comment>
<evidence type="ECO:0000259" key="20">
    <source>
        <dbReference type="PROSITE" id="PS51910"/>
    </source>
</evidence>
<dbReference type="EC" id="3.2.1.14" evidence="6"/>
<evidence type="ECO:0000256" key="16">
    <source>
        <dbReference type="ARBA" id="ARBA00023326"/>
    </source>
</evidence>
<evidence type="ECO:0000256" key="14">
    <source>
        <dbReference type="ARBA" id="ARBA00023277"/>
    </source>
</evidence>
<dbReference type="PANTHER" id="PTHR11177:SF248">
    <property type="entry name" value="CHITOTRIOSIDASE-1"/>
    <property type="match status" value="1"/>
</dbReference>
<dbReference type="InterPro" id="IPR001579">
    <property type="entry name" value="Glyco_hydro_18_chit_AS"/>
</dbReference>
<feature type="domain" description="GH18" evidence="20">
    <location>
        <begin position="3"/>
        <end position="377"/>
    </location>
</feature>
<dbReference type="Pfam" id="PF00704">
    <property type="entry name" value="Glyco_hydro_18"/>
    <property type="match status" value="2"/>
</dbReference>
<dbReference type="SMART" id="SM00636">
    <property type="entry name" value="Glyco_18"/>
    <property type="match status" value="1"/>
</dbReference>
<evidence type="ECO:0000256" key="13">
    <source>
        <dbReference type="ARBA" id="ARBA00023228"/>
    </source>
</evidence>
<feature type="non-terminal residue" evidence="21">
    <location>
        <position position="1"/>
    </location>
</feature>
<keyword evidence="7" id="KW-0964">Secreted</keyword>
<dbReference type="InterPro" id="IPR017853">
    <property type="entry name" value="GH"/>
</dbReference>
<reference evidence="22" key="1">
    <citation type="journal article" date="2019" name="IScience">
        <title>Narwhal Genome Reveals Long-Term Low Genetic Diversity despite Current Large Abundance Size.</title>
        <authorList>
            <person name="Westbury M.V."/>
            <person name="Petersen B."/>
            <person name="Garde E."/>
            <person name="Heide-Jorgensen M.P."/>
            <person name="Lorenzen E.D."/>
        </authorList>
    </citation>
    <scope>NUCLEOTIDE SEQUENCE [LARGE SCALE GENOMIC DNA]</scope>
</reference>
<keyword evidence="8" id="KW-0147">Chitin-binding</keyword>
<dbReference type="EMBL" id="RWIC01000404">
    <property type="protein sequence ID" value="TKC44365.1"/>
    <property type="molecule type" value="Genomic_DNA"/>
</dbReference>
<keyword evidence="10" id="KW-0378">Hydrolase</keyword>
<comment type="caution">
    <text evidence="21">The sequence shown here is derived from an EMBL/GenBank/DDBJ whole genome shotgun (WGS) entry which is preliminary data.</text>
</comment>
<gene>
    <name evidence="21" type="ORF">EI555_005148</name>
</gene>
<evidence type="ECO:0000256" key="11">
    <source>
        <dbReference type="ARBA" id="ARBA00023024"/>
    </source>
</evidence>
<dbReference type="PROSITE" id="PS51910">
    <property type="entry name" value="GH18_2"/>
    <property type="match status" value="1"/>
</dbReference>
<dbReference type="FunFam" id="3.20.20.80:FF:000220">
    <property type="entry name" value="Chitotriosidase-1"/>
    <property type="match status" value="1"/>
</dbReference>
<evidence type="ECO:0000256" key="9">
    <source>
        <dbReference type="ARBA" id="ARBA00022729"/>
    </source>
</evidence>
<dbReference type="GO" id="GO:0005576">
    <property type="term" value="C:extracellular region"/>
    <property type="evidence" value="ECO:0007669"/>
    <property type="project" value="UniProtKB-SubCell"/>
</dbReference>
<proteinExistence type="inferred from homology"/>
<evidence type="ECO:0000256" key="15">
    <source>
        <dbReference type="ARBA" id="ARBA00023295"/>
    </source>
</evidence>
<evidence type="ECO:0000256" key="6">
    <source>
        <dbReference type="ARBA" id="ARBA00012729"/>
    </source>
</evidence>
<keyword evidence="12" id="KW-1015">Disulfide bond</keyword>
<dbReference type="Gene3D" id="3.20.20.80">
    <property type="entry name" value="Glycosidases"/>
    <property type="match status" value="2"/>
</dbReference>
<evidence type="ECO:0000256" key="5">
    <source>
        <dbReference type="ARBA" id="ARBA00011245"/>
    </source>
</evidence>
<dbReference type="GO" id="GO:0008843">
    <property type="term" value="F:endochitinase activity"/>
    <property type="evidence" value="ECO:0007669"/>
    <property type="project" value="UniProtKB-EC"/>
</dbReference>
<evidence type="ECO:0000256" key="17">
    <source>
        <dbReference type="ARBA" id="ARBA00069826"/>
    </source>
</evidence>
<evidence type="ECO:0000256" key="7">
    <source>
        <dbReference type="ARBA" id="ARBA00022525"/>
    </source>
</evidence>
<keyword evidence="16" id="KW-0624">Polysaccharide degradation</keyword>
<dbReference type="GO" id="GO:0006032">
    <property type="term" value="P:chitin catabolic process"/>
    <property type="evidence" value="ECO:0007669"/>
    <property type="project" value="UniProtKB-KW"/>
</dbReference>
<dbReference type="InterPro" id="IPR050314">
    <property type="entry name" value="Glycosyl_Hydrlase_18"/>
</dbReference>
<comment type="subunit">
    <text evidence="5">Monomer.</text>
</comment>
<evidence type="ECO:0000256" key="3">
    <source>
        <dbReference type="ARBA" id="ARBA00004613"/>
    </source>
</evidence>
<dbReference type="GO" id="GO:0005764">
    <property type="term" value="C:lysosome"/>
    <property type="evidence" value="ECO:0007669"/>
    <property type="project" value="UniProtKB-SubCell"/>
</dbReference>
<evidence type="ECO:0000256" key="19">
    <source>
        <dbReference type="SAM" id="MobiDB-lite"/>
    </source>
</evidence>
<evidence type="ECO:0000313" key="22">
    <source>
        <dbReference type="Proteomes" id="UP000308365"/>
    </source>
</evidence>
<dbReference type="GO" id="GO:0008061">
    <property type="term" value="F:chitin binding"/>
    <property type="evidence" value="ECO:0007669"/>
    <property type="project" value="UniProtKB-KW"/>
</dbReference>
<evidence type="ECO:0000313" key="21">
    <source>
        <dbReference type="EMBL" id="TKC44365.1"/>
    </source>
</evidence>
<dbReference type="Proteomes" id="UP000308365">
    <property type="component" value="Unassembled WGS sequence"/>
</dbReference>
<dbReference type="AlphaFoldDB" id="A0A4U1F4U7"/>
<keyword evidence="9" id="KW-0732">Signal</keyword>
<accession>A0A4U1F4U7</accession>
<dbReference type="GO" id="GO:0000272">
    <property type="term" value="P:polysaccharide catabolic process"/>
    <property type="evidence" value="ECO:0007669"/>
    <property type="project" value="UniProtKB-KW"/>
</dbReference>
<keyword evidence="11" id="KW-0146">Chitin degradation</keyword>
<evidence type="ECO:0000256" key="1">
    <source>
        <dbReference type="ARBA" id="ARBA00000822"/>
    </source>
</evidence>
<dbReference type="PANTHER" id="PTHR11177">
    <property type="entry name" value="CHITINASE"/>
    <property type="match status" value="1"/>
</dbReference>
<feature type="region of interest" description="Disordered" evidence="19">
    <location>
        <begin position="201"/>
        <end position="221"/>
    </location>
</feature>
<evidence type="ECO:0000256" key="10">
    <source>
        <dbReference type="ARBA" id="ARBA00022801"/>
    </source>
</evidence>